<reference evidence="2 3" key="1">
    <citation type="submission" date="2016-11" db="EMBL/GenBank/DDBJ databases">
        <authorList>
            <person name="Jaros S."/>
            <person name="Januszkiewicz K."/>
            <person name="Wedrychowicz H."/>
        </authorList>
    </citation>
    <scope>NUCLEOTIDE SEQUENCE [LARGE SCALE GENOMIC DNA]</scope>
    <source>
        <strain evidence="2 3">DSM 18772</strain>
    </source>
</reference>
<evidence type="ECO:0000256" key="1">
    <source>
        <dbReference type="SAM" id="Phobius"/>
    </source>
</evidence>
<proteinExistence type="predicted"/>
<evidence type="ECO:0000313" key="3">
    <source>
        <dbReference type="Proteomes" id="UP000184510"/>
    </source>
</evidence>
<gene>
    <name evidence="2" type="ORF">SAMN02745181_0219</name>
</gene>
<accession>A0A1M6BHC0</accession>
<evidence type="ECO:0000313" key="2">
    <source>
        <dbReference type="EMBL" id="SHI48095.1"/>
    </source>
</evidence>
<sequence length="79" mass="8385">MSNPYEAPGTQEEAVSKVKGKARNAPLVGCFSGGCLIPLVLFVICLIAGDVGGPLVWPLFCIVFGVFGLILGFIYRLLK</sequence>
<keyword evidence="1" id="KW-0812">Transmembrane</keyword>
<keyword evidence="1" id="KW-0472">Membrane</keyword>
<protein>
    <submittedName>
        <fullName evidence="2">Uncharacterized protein</fullName>
    </submittedName>
</protein>
<dbReference type="STRING" id="1123071.SAMN02745181_0219"/>
<dbReference type="EMBL" id="FQYR01000002">
    <property type="protein sequence ID" value="SHI48095.1"/>
    <property type="molecule type" value="Genomic_DNA"/>
</dbReference>
<feature type="transmembrane region" description="Helical" evidence="1">
    <location>
        <begin position="55"/>
        <end position="78"/>
    </location>
</feature>
<dbReference type="InParanoid" id="A0A1M6BHC0"/>
<feature type="transmembrane region" description="Helical" evidence="1">
    <location>
        <begin position="27"/>
        <end position="49"/>
    </location>
</feature>
<keyword evidence="1" id="KW-1133">Transmembrane helix</keyword>
<dbReference type="Proteomes" id="UP000184510">
    <property type="component" value="Unassembled WGS sequence"/>
</dbReference>
<organism evidence="2 3">
    <name type="scientific">Rubritalea squalenifaciens DSM 18772</name>
    <dbReference type="NCBI Taxonomy" id="1123071"/>
    <lineage>
        <taxon>Bacteria</taxon>
        <taxon>Pseudomonadati</taxon>
        <taxon>Verrucomicrobiota</taxon>
        <taxon>Verrucomicrobiia</taxon>
        <taxon>Verrucomicrobiales</taxon>
        <taxon>Rubritaleaceae</taxon>
        <taxon>Rubritalea</taxon>
    </lineage>
</organism>
<keyword evidence="3" id="KW-1185">Reference proteome</keyword>
<name>A0A1M6BHC0_9BACT</name>
<dbReference type="AlphaFoldDB" id="A0A1M6BHC0"/>